<dbReference type="Pfam" id="PF00756">
    <property type="entry name" value="Esterase"/>
    <property type="match status" value="1"/>
</dbReference>
<dbReference type="PANTHER" id="PTHR48098:SF1">
    <property type="entry name" value="DIACYLGLYCEROL ACYLTRANSFERASE_MYCOLYLTRANSFERASE AG85A"/>
    <property type="match status" value="1"/>
</dbReference>
<dbReference type="InterPro" id="IPR000801">
    <property type="entry name" value="Esterase-like"/>
</dbReference>
<proteinExistence type="predicted"/>
<sequence length="463" mass="49313">MCGWARFGTGPRAPEGIVCCHPSRGVPVDWLLRWSLTSGPLPWFIAALGAVGGLWLLLAPTTDPRRYRQRAIPLAAAVALGCTALLWVVVEKWWRPFPDPIETEIYVWIGLGILAVALLVARLLLDRRVWRAVVSVLATVAVAAAAGAQINLVFAAYPTVRDVLGLPNPNEIAFGEVPPPTPDPITGVPLESVWRPPADLPTEGRVTTVSIPGVASGFGARDAQIYLPPAYFADPRPELPVLVLLAGQPGSPADWFNGGRLAQTMDDFAAKHGGLAPVVVVADGTGSQLANPLCLDSKLGNVATYLAEDVPDWVKSHLEVNRDPRTWAIGGLSYGGTCSLQMATNHPDLYPTFLDLSGQEEPTLGGRARTVDEAFGGDASKFAAVNPMDLMAARTYPDTAGVFVVGSDDGEYRPGAERVYQAAKAAGMDVQYVELPGGHSFAVWSAGLERELGWLATRMGLIS</sequence>
<dbReference type="Proteomes" id="UP000305109">
    <property type="component" value="Unassembled WGS sequence"/>
</dbReference>
<organism evidence="2 3">
    <name type="scientific">Rhodococcus oryzae</name>
    <dbReference type="NCBI Taxonomy" id="2571143"/>
    <lineage>
        <taxon>Bacteria</taxon>
        <taxon>Bacillati</taxon>
        <taxon>Actinomycetota</taxon>
        <taxon>Actinomycetes</taxon>
        <taxon>Mycobacteriales</taxon>
        <taxon>Nocardiaceae</taxon>
        <taxon>Rhodococcus</taxon>
    </lineage>
</organism>
<protein>
    <submittedName>
        <fullName evidence="2">Esterase</fullName>
    </submittedName>
</protein>
<keyword evidence="1" id="KW-0812">Transmembrane</keyword>
<keyword evidence="1" id="KW-0472">Membrane</keyword>
<dbReference type="PANTHER" id="PTHR48098">
    <property type="entry name" value="ENTEROCHELIN ESTERASE-RELATED"/>
    <property type="match status" value="1"/>
</dbReference>
<dbReference type="InterPro" id="IPR029058">
    <property type="entry name" value="AB_hydrolase_fold"/>
</dbReference>
<gene>
    <name evidence="2" type="ORF">FCG67_11220</name>
</gene>
<feature type="transmembrane region" description="Helical" evidence="1">
    <location>
        <begin position="71"/>
        <end position="90"/>
    </location>
</feature>
<keyword evidence="3" id="KW-1185">Reference proteome</keyword>
<name>A0ABY2RPK1_9NOCA</name>
<accession>A0ABY2RPK1</accession>
<dbReference type="Gene3D" id="3.40.50.1820">
    <property type="entry name" value="alpha/beta hydrolase"/>
    <property type="match status" value="1"/>
</dbReference>
<evidence type="ECO:0000313" key="2">
    <source>
        <dbReference type="EMBL" id="TJZ78583.1"/>
    </source>
</evidence>
<dbReference type="InterPro" id="IPR050583">
    <property type="entry name" value="Mycobacterial_A85_antigen"/>
</dbReference>
<reference evidence="2 3" key="1">
    <citation type="submission" date="2019-04" db="EMBL/GenBank/DDBJ databases">
        <title>Rhodococcus oryzae sp. nov., a novel actinomycete isolated from rhizosphere soil of rice (Oryza sativa L.).</title>
        <authorList>
            <person name="Li C."/>
        </authorList>
    </citation>
    <scope>NUCLEOTIDE SEQUENCE [LARGE SCALE GENOMIC DNA]</scope>
    <source>
        <strain evidence="2 3">NEAU-CX67</strain>
    </source>
</reference>
<keyword evidence="1" id="KW-1133">Transmembrane helix</keyword>
<dbReference type="SUPFAM" id="SSF53474">
    <property type="entry name" value="alpha/beta-Hydrolases"/>
    <property type="match status" value="1"/>
</dbReference>
<dbReference type="EMBL" id="SUMD01000004">
    <property type="protein sequence ID" value="TJZ78583.1"/>
    <property type="molecule type" value="Genomic_DNA"/>
</dbReference>
<feature type="transmembrane region" description="Helical" evidence="1">
    <location>
        <begin position="132"/>
        <end position="157"/>
    </location>
</feature>
<feature type="transmembrane region" description="Helical" evidence="1">
    <location>
        <begin position="41"/>
        <end position="59"/>
    </location>
</feature>
<comment type="caution">
    <text evidence="2">The sequence shown here is derived from an EMBL/GenBank/DDBJ whole genome shotgun (WGS) entry which is preliminary data.</text>
</comment>
<evidence type="ECO:0000313" key="3">
    <source>
        <dbReference type="Proteomes" id="UP000305109"/>
    </source>
</evidence>
<evidence type="ECO:0000256" key="1">
    <source>
        <dbReference type="SAM" id="Phobius"/>
    </source>
</evidence>
<feature type="transmembrane region" description="Helical" evidence="1">
    <location>
        <begin position="105"/>
        <end position="125"/>
    </location>
</feature>